<feature type="transmembrane region" description="Helical" evidence="1">
    <location>
        <begin position="6"/>
        <end position="25"/>
    </location>
</feature>
<reference evidence="2" key="1">
    <citation type="submission" date="2012-05" db="EMBL/GenBank/DDBJ databases">
        <authorList>
            <person name="Krishnakumar V."/>
            <person name="Cheung F."/>
            <person name="Xiao Y."/>
            <person name="Chan A."/>
            <person name="Moskal W.A."/>
            <person name="Town C.D."/>
        </authorList>
    </citation>
    <scope>NUCLEOTIDE SEQUENCE</scope>
</reference>
<protein>
    <submittedName>
        <fullName evidence="2">Uncharacterized protein</fullName>
    </submittedName>
</protein>
<keyword evidence="1" id="KW-0472">Membrane</keyword>
<dbReference type="EMBL" id="BT139134">
    <property type="protein sequence ID" value="AFK38929.1"/>
    <property type="molecule type" value="mRNA"/>
</dbReference>
<evidence type="ECO:0000256" key="1">
    <source>
        <dbReference type="SAM" id="Phobius"/>
    </source>
</evidence>
<organism evidence="2">
    <name type="scientific">Lotus japonicus</name>
    <name type="common">Lotus corniculatus var. japonicus</name>
    <dbReference type="NCBI Taxonomy" id="34305"/>
    <lineage>
        <taxon>Eukaryota</taxon>
        <taxon>Viridiplantae</taxon>
        <taxon>Streptophyta</taxon>
        <taxon>Embryophyta</taxon>
        <taxon>Tracheophyta</taxon>
        <taxon>Spermatophyta</taxon>
        <taxon>Magnoliopsida</taxon>
        <taxon>eudicotyledons</taxon>
        <taxon>Gunneridae</taxon>
        <taxon>Pentapetalae</taxon>
        <taxon>rosids</taxon>
        <taxon>fabids</taxon>
        <taxon>Fabales</taxon>
        <taxon>Fabaceae</taxon>
        <taxon>Papilionoideae</taxon>
        <taxon>50 kb inversion clade</taxon>
        <taxon>NPAAA clade</taxon>
        <taxon>Hologalegina</taxon>
        <taxon>robinioid clade</taxon>
        <taxon>Loteae</taxon>
        <taxon>Lotus</taxon>
    </lineage>
</organism>
<keyword evidence="1" id="KW-0812">Transmembrane</keyword>
<evidence type="ECO:0000313" key="2">
    <source>
        <dbReference type="EMBL" id="AFK38929.1"/>
    </source>
</evidence>
<dbReference type="AlphaFoldDB" id="I3SF87"/>
<proteinExistence type="evidence at transcript level"/>
<keyword evidence="1" id="KW-1133">Transmembrane helix</keyword>
<accession>I3SF87</accession>
<sequence length="29" mass="3504">MKFYRVVLRLSMIMATLFLILNRAFTKAR</sequence>
<name>I3SF87_LOTJA</name>